<proteinExistence type="predicted"/>
<evidence type="ECO:0000313" key="3">
    <source>
        <dbReference type="Proteomes" id="UP000216188"/>
    </source>
</evidence>
<protein>
    <submittedName>
        <fullName evidence="2">Uncharacterized protein</fullName>
    </submittedName>
</protein>
<keyword evidence="3" id="KW-1185">Reference proteome</keyword>
<evidence type="ECO:0000313" key="2">
    <source>
        <dbReference type="EMBL" id="OYR23585.1"/>
    </source>
</evidence>
<evidence type="ECO:0000313" key="4">
    <source>
        <dbReference type="Proteomes" id="UP000526233"/>
    </source>
</evidence>
<dbReference type="AlphaFoldDB" id="A0A256G8Y6"/>
<dbReference type="Proteomes" id="UP000216188">
    <property type="component" value="Unassembled WGS sequence"/>
</dbReference>
<dbReference type="RefSeq" id="WP_094544108.1">
    <property type="nucleotide sequence ID" value="NZ_CAXURC020000003.1"/>
</dbReference>
<accession>A0A256G8Y6</accession>
<dbReference type="EMBL" id="NNRM01000039">
    <property type="protein sequence ID" value="OYR23585.1"/>
    <property type="molecule type" value="Genomic_DNA"/>
</dbReference>
<reference evidence="1 4" key="2">
    <citation type="submission" date="2018-11" db="EMBL/GenBank/DDBJ databases">
        <title>Genome sequencing and analysis.</title>
        <authorList>
            <person name="Huang Y.-T."/>
        </authorList>
    </citation>
    <scope>NUCLEOTIDE SEQUENCE [LARGE SCALE GENOMIC DNA]</scope>
    <source>
        <strain evidence="1 4">SHIN</strain>
    </source>
</reference>
<comment type="caution">
    <text evidence="2">The sequence shown here is derived from an EMBL/GenBank/DDBJ whole genome shotgun (WGS) entry which is preliminary data.</text>
</comment>
<gene>
    <name evidence="2" type="ORF">CEV34_3589</name>
    <name evidence="1" type="ORF">EHE22_23595</name>
</gene>
<name>A0A256G8Y6_9HYPH</name>
<sequence>METILFQFLGGMTGGSVSGKIVHLSDAGLVINAVTGALGGVAGGQLISHILGNTAVATGWDPGAFIGPFFDGALAGGLVQIAACMVLTRLLLHD</sequence>
<evidence type="ECO:0000313" key="1">
    <source>
        <dbReference type="EMBL" id="NNV23372.1"/>
    </source>
</evidence>
<dbReference type="EMBL" id="PKQI01000004">
    <property type="protein sequence ID" value="NNV23372.1"/>
    <property type="molecule type" value="Genomic_DNA"/>
</dbReference>
<organism evidence="2 3">
    <name type="scientific">Brucella pseudogrignonensis</name>
    <dbReference type="NCBI Taxonomy" id="419475"/>
    <lineage>
        <taxon>Bacteria</taxon>
        <taxon>Pseudomonadati</taxon>
        <taxon>Pseudomonadota</taxon>
        <taxon>Alphaproteobacteria</taxon>
        <taxon>Hyphomicrobiales</taxon>
        <taxon>Brucellaceae</taxon>
        <taxon>Brucella/Ochrobactrum group</taxon>
        <taxon>Brucella</taxon>
    </lineage>
</organism>
<dbReference type="Proteomes" id="UP000526233">
    <property type="component" value="Unassembled WGS sequence"/>
</dbReference>
<reference evidence="2 3" key="1">
    <citation type="submission" date="2017-07" db="EMBL/GenBank/DDBJ databases">
        <title>Phylogenetic study on the rhizospheric bacterium Ochrobactrum sp. A44.</title>
        <authorList>
            <person name="Krzyzanowska D.M."/>
            <person name="Ossowicki A."/>
            <person name="Rajewska M."/>
            <person name="Maciag T."/>
            <person name="Kaczynski Z."/>
            <person name="Czerwicka M."/>
            <person name="Jafra S."/>
        </authorList>
    </citation>
    <scope>NUCLEOTIDE SEQUENCE [LARGE SCALE GENOMIC DNA]</scope>
    <source>
        <strain evidence="2 3">CCUG 30717</strain>
    </source>
</reference>